<keyword evidence="2" id="KW-0547">Nucleotide-binding</keyword>
<protein>
    <submittedName>
        <fullName evidence="2">ATP-dependent helicase HepA</fullName>
    </submittedName>
</protein>
<dbReference type="InterPro" id="IPR001650">
    <property type="entry name" value="Helicase_C-like"/>
</dbReference>
<dbReference type="Proteomes" id="UP000317648">
    <property type="component" value="Chromosome"/>
</dbReference>
<proteinExistence type="predicted"/>
<evidence type="ECO:0000313" key="2">
    <source>
        <dbReference type="EMBL" id="QDU96261.1"/>
    </source>
</evidence>
<dbReference type="RefSeq" id="WP_145054908.1">
    <property type="nucleotide sequence ID" value="NZ_CP036433.1"/>
</dbReference>
<keyword evidence="2" id="KW-0067">ATP-binding</keyword>
<keyword evidence="3" id="KW-1185">Reference proteome</keyword>
<dbReference type="OrthoDB" id="9760715at2"/>
<sequence>MNHTRPDTKLILDGLKDFQRGTVEYVFRRLYLDDDCARRFLVADEVGLGKTLVARGVIAKTIDHLWDRTDRIDIVYVCSNTDIARQNIQRLNVTGCEDFSLSSRITLLPITVGEMQHRRINFISFTPGTSFDLKDSAGMSLERELLYWLLEKPWSLKHSKATRVLHAYAGVDDFRKRVKSFPSRHTIHRQIQEQFGDQVQTRIDLRERWDAICEAMPRAGYEVPYELGRERNQLIGELRRLLAETCLHWLEPDLIILDEFQRFKHLLQGDADDASEASQLAEHLFSFQQHAEDPDTAARVLLLSATPYKMYTQSQEAAEDDHYEDFQTTLDFLLRDESKRVQFHDHLREYRQELFRLADEGVEELMRVKRHLESSLREVMVRTERLALKADRNGMLVEVPASAVTLKAADITDYLGLQSVAEHLGHADVLEYWKSAPYLLNFMEDYDLKRKLKKAVDGEPDAELARCVRSIGSGLLNREELERYQKLDPANSRLRSLHHDTIGRDAWKLLWIPASFAYYEGSGPFVDPDLQRFTKRLVFSSWRVVPKAIASVLSYEAERCMMQRFRKKVQNTAESRKRRRALLRFTFSKGRPTGMPVLAMLYPCRAFADRFDPLQIGRALKSPGQPVTALTVRDHCTSEMRQLLSAVVERFADQSQPTDERWYWAAPLLLDKEIGCSQVEAWFNQPDLALIWSGDKSSGENEAAEGWARHVDLARKMLQTTETLGSPPSDLYEVLSEVALAAPGAVALRALERILPASGDSDVDIRSYAGPLAHAFLHLFNLPEVMFLLRDRKKETPYWKSVLEYCMAGNLQAVMDEFAHMLVESLGLLGAGRSKIAAEVSKEISDSLTLRTSTAKADVIKTNRRRVCIDDEDAVRIRTRFAMRFGDQESEDSAEPTRADSVRSAFNSPFWPFVLATTSVGQEGLDFHPYCHAVVHWNLPSNPVDLEQREGRVHRYKGHALRKNIASAFSATSNGSASDPWAAMFCAARAGRAEDENDLFPFWIAPHGEAKIERHVPALPHSRELLQKDNLGRSLVLYRMVFGQNRQEDLVDYLASHLPHEKVGSIVDLCRIDLSPPTNFLRGKSS</sequence>
<dbReference type="SUPFAM" id="SSF52540">
    <property type="entry name" value="P-loop containing nucleoside triphosphate hydrolases"/>
    <property type="match status" value="2"/>
</dbReference>
<reference evidence="2 3" key="1">
    <citation type="submission" date="2019-02" db="EMBL/GenBank/DDBJ databases">
        <title>Deep-cultivation of Planctomycetes and their phenomic and genomic characterization uncovers novel biology.</title>
        <authorList>
            <person name="Wiegand S."/>
            <person name="Jogler M."/>
            <person name="Boedeker C."/>
            <person name="Pinto D."/>
            <person name="Vollmers J."/>
            <person name="Rivas-Marin E."/>
            <person name="Kohn T."/>
            <person name="Peeters S.H."/>
            <person name="Heuer A."/>
            <person name="Rast P."/>
            <person name="Oberbeckmann S."/>
            <person name="Bunk B."/>
            <person name="Jeske O."/>
            <person name="Meyerdierks A."/>
            <person name="Storesund J.E."/>
            <person name="Kallscheuer N."/>
            <person name="Luecker S."/>
            <person name="Lage O.M."/>
            <person name="Pohl T."/>
            <person name="Merkel B.J."/>
            <person name="Hornburger P."/>
            <person name="Mueller R.-W."/>
            <person name="Bruemmer F."/>
            <person name="Labrenz M."/>
            <person name="Spormann A.M."/>
            <person name="Op den Camp H."/>
            <person name="Overmann J."/>
            <person name="Amann R."/>
            <person name="Jetten M.S.M."/>
            <person name="Mascher T."/>
            <person name="Medema M.H."/>
            <person name="Devos D.P."/>
            <person name="Kaster A.-K."/>
            <person name="Ovreas L."/>
            <person name="Rohde M."/>
            <person name="Galperin M.Y."/>
            <person name="Jogler C."/>
        </authorList>
    </citation>
    <scope>NUCLEOTIDE SEQUENCE [LARGE SCALE GENOMIC DNA]</scope>
    <source>
        <strain evidence="2 3">Pla85_3_4</strain>
    </source>
</reference>
<dbReference type="Gene3D" id="3.40.50.300">
    <property type="entry name" value="P-loop containing nucleotide triphosphate hydrolases"/>
    <property type="match status" value="2"/>
</dbReference>
<dbReference type="Pfam" id="PF00271">
    <property type="entry name" value="Helicase_C"/>
    <property type="match status" value="1"/>
</dbReference>
<evidence type="ECO:0000259" key="1">
    <source>
        <dbReference type="SMART" id="SM00487"/>
    </source>
</evidence>
<dbReference type="AlphaFoldDB" id="A0A518DWQ4"/>
<dbReference type="GO" id="GO:0004386">
    <property type="term" value="F:helicase activity"/>
    <property type="evidence" value="ECO:0007669"/>
    <property type="project" value="UniProtKB-KW"/>
</dbReference>
<keyword evidence="2" id="KW-0378">Hydrolase</keyword>
<feature type="domain" description="Helicase ATP-binding" evidence="1">
    <location>
        <begin position="11"/>
        <end position="335"/>
    </location>
</feature>
<accession>A0A518DWQ4</accession>
<dbReference type="InterPro" id="IPR027417">
    <property type="entry name" value="P-loop_NTPase"/>
</dbReference>
<dbReference type="InterPro" id="IPR014001">
    <property type="entry name" value="Helicase_ATP-bd"/>
</dbReference>
<name>A0A518DWQ4_9BACT</name>
<evidence type="ECO:0000313" key="3">
    <source>
        <dbReference type="Proteomes" id="UP000317648"/>
    </source>
</evidence>
<organism evidence="2 3">
    <name type="scientific">Lignipirellula cremea</name>
    <dbReference type="NCBI Taxonomy" id="2528010"/>
    <lineage>
        <taxon>Bacteria</taxon>
        <taxon>Pseudomonadati</taxon>
        <taxon>Planctomycetota</taxon>
        <taxon>Planctomycetia</taxon>
        <taxon>Pirellulales</taxon>
        <taxon>Pirellulaceae</taxon>
        <taxon>Lignipirellula</taxon>
    </lineage>
</organism>
<dbReference type="EMBL" id="CP036433">
    <property type="protein sequence ID" value="QDU96261.1"/>
    <property type="molecule type" value="Genomic_DNA"/>
</dbReference>
<gene>
    <name evidence="2" type="ORF">Pla8534_40800</name>
</gene>
<dbReference type="SMART" id="SM00487">
    <property type="entry name" value="DEXDc"/>
    <property type="match status" value="1"/>
</dbReference>
<dbReference type="KEGG" id="lcre:Pla8534_40800"/>
<keyword evidence="2" id="KW-0347">Helicase</keyword>